<dbReference type="EMBL" id="JACOPG010000003">
    <property type="protein sequence ID" value="MBC5686742.1"/>
    <property type="molecule type" value="Genomic_DNA"/>
</dbReference>
<accession>A0ABR7GHC9</accession>
<proteinExistence type="predicted"/>
<dbReference type="InterPro" id="IPR029058">
    <property type="entry name" value="AB_hydrolase_fold"/>
</dbReference>
<feature type="domain" description="BD-FAE-like" evidence="2">
    <location>
        <begin position="32"/>
        <end position="128"/>
    </location>
</feature>
<keyword evidence="4" id="KW-1185">Reference proteome</keyword>
<evidence type="ECO:0000313" key="4">
    <source>
        <dbReference type="Proteomes" id="UP000643810"/>
    </source>
</evidence>
<keyword evidence="1 3" id="KW-0378">Hydrolase</keyword>
<reference evidence="3 4" key="1">
    <citation type="submission" date="2020-08" db="EMBL/GenBank/DDBJ databases">
        <title>Genome public.</title>
        <authorList>
            <person name="Liu C."/>
            <person name="Sun Q."/>
        </authorList>
    </citation>
    <scope>NUCLEOTIDE SEQUENCE [LARGE SCALE GENOMIC DNA]</scope>
    <source>
        <strain evidence="3 4">NSJ-9</strain>
    </source>
</reference>
<gene>
    <name evidence="3" type="ORF">H8R94_09040</name>
</gene>
<organism evidence="3 4">
    <name type="scientific">Roseburia lenta</name>
    <dbReference type="NCBI Taxonomy" id="2763061"/>
    <lineage>
        <taxon>Bacteria</taxon>
        <taxon>Bacillati</taxon>
        <taxon>Bacillota</taxon>
        <taxon>Clostridia</taxon>
        <taxon>Lachnospirales</taxon>
        <taxon>Lachnospiraceae</taxon>
        <taxon>Roseburia</taxon>
    </lineage>
</organism>
<sequence length="348" mass="37978">MNTEVLTLNEERNVTLTTYIQDCGEGFGCVAKRPAVLILPGGAYQMCSDREADPVAFAYAKAGYHAFVLRYSVMDDCTWPNPLNDYEQAITLIRSHADTWHIYEDKIAVIGFSAGGHLATAAATLAQNRPNAAILGYAVTSQHVQACNPNAPETISAVDRKTPPCFVFATRTDSMVPINNSIDFMRALSDNGVAFESHIYAYGPHGFSTCESSIQDTRPQTICSRVPHWVEDSIGWLKDIFGECTLEGMTDPLCPAHINDNYLDYLTVDCTFAHVMAIPEAATLLAPMIDALIAGLSEQAKGMSAAFDDSNGTSMVSDMKLRDLLAYGKISDDELKALDNQLRQISVI</sequence>
<evidence type="ECO:0000313" key="3">
    <source>
        <dbReference type="EMBL" id="MBC5686742.1"/>
    </source>
</evidence>
<dbReference type="Gene3D" id="3.40.50.1820">
    <property type="entry name" value="alpha/beta hydrolase"/>
    <property type="match status" value="1"/>
</dbReference>
<protein>
    <submittedName>
        <fullName evidence="3">Alpha/beta hydrolase</fullName>
    </submittedName>
</protein>
<evidence type="ECO:0000259" key="2">
    <source>
        <dbReference type="Pfam" id="PF20434"/>
    </source>
</evidence>
<dbReference type="SUPFAM" id="SSF53474">
    <property type="entry name" value="alpha/beta-Hydrolases"/>
    <property type="match status" value="1"/>
</dbReference>
<dbReference type="InterPro" id="IPR050300">
    <property type="entry name" value="GDXG_lipolytic_enzyme"/>
</dbReference>
<dbReference type="PANTHER" id="PTHR48081:SF6">
    <property type="entry name" value="PEPTIDASE S9 PROLYL OLIGOPEPTIDASE CATALYTIC DOMAIN-CONTAINING PROTEIN"/>
    <property type="match status" value="1"/>
</dbReference>
<dbReference type="RefSeq" id="WP_186854458.1">
    <property type="nucleotide sequence ID" value="NZ_JACOPG010000003.1"/>
</dbReference>
<dbReference type="InterPro" id="IPR049492">
    <property type="entry name" value="BD-FAE-like_dom"/>
</dbReference>
<evidence type="ECO:0000256" key="1">
    <source>
        <dbReference type="ARBA" id="ARBA00022801"/>
    </source>
</evidence>
<dbReference type="Pfam" id="PF20434">
    <property type="entry name" value="BD-FAE"/>
    <property type="match status" value="1"/>
</dbReference>
<dbReference type="PANTHER" id="PTHR48081">
    <property type="entry name" value="AB HYDROLASE SUPERFAMILY PROTEIN C4A8.06C"/>
    <property type="match status" value="1"/>
</dbReference>
<name>A0ABR7GHC9_9FIRM</name>
<comment type="caution">
    <text evidence="3">The sequence shown here is derived from an EMBL/GenBank/DDBJ whole genome shotgun (WGS) entry which is preliminary data.</text>
</comment>
<dbReference type="GO" id="GO:0016787">
    <property type="term" value="F:hydrolase activity"/>
    <property type="evidence" value="ECO:0007669"/>
    <property type="project" value="UniProtKB-KW"/>
</dbReference>
<dbReference type="Proteomes" id="UP000643810">
    <property type="component" value="Unassembled WGS sequence"/>
</dbReference>